<dbReference type="PANTHER" id="PTHR23354">
    <property type="entry name" value="NUCLEOLAR PROTEIN 7/ESTROGEN RECEPTOR COACTIVATOR-RELATED"/>
    <property type="match status" value="1"/>
</dbReference>
<dbReference type="PROSITE" id="PS51886">
    <property type="entry name" value="TLDC"/>
    <property type="match status" value="1"/>
</dbReference>
<dbReference type="GO" id="GO:0016020">
    <property type="term" value="C:membrane"/>
    <property type="evidence" value="ECO:0007669"/>
    <property type="project" value="UniProtKB-SubCell"/>
</dbReference>
<dbReference type="GO" id="GO:0006979">
    <property type="term" value="P:response to oxidative stress"/>
    <property type="evidence" value="ECO:0007669"/>
    <property type="project" value="TreeGrafter"/>
</dbReference>
<evidence type="ECO:0000256" key="5">
    <source>
        <dbReference type="ARBA" id="ARBA00023136"/>
    </source>
</evidence>
<dbReference type="PANTHER" id="PTHR23354:SF131">
    <property type="entry name" value="MTOR-ASSOCIATED PROTEIN MEAK7"/>
    <property type="match status" value="1"/>
</dbReference>
<evidence type="ECO:0000256" key="8">
    <source>
        <dbReference type="ARBA" id="ARBA00041780"/>
    </source>
</evidence>
<evidence type="ECO:0000256" key="10">
    <source>
        <dbReference type="SAM" id="MobiDB-lite"/>
    </source>
</evidence>
<dbReference type="Proteomes" id="UP000494165">
    <property type="component" value="Unassembled WGS sequence"/>
</dbReference>
<evidence type="ECO:0000256" key="9">
    <source>
        <dbReference type="ARBA" id="ARBA00042134"/>
    </source>
</evidence>
<dbReference type="InterPro" id="IPR006571">
    <property type="entry name" value="TLDc_dom"/>
</dbReference>
<evidence type="ECO:0000256" key="1">
    <source>
        <dbReference type="ARBA" id="ARBA00004370"/>
    </source>
</evidence>
<sequence>MGSNNAKSASHEDPLSPDEREKLKDGFHKVAGSSSVASHEKLQALWQGRATKELLEMILAQLGSSPITFNRLATLYVHAVRGSVDEQAALLVALASKGGKSCTSGQVVALVEGVTASYLQVAGQAWFQLPVGPLSLLSSCLCHDLLFPGKSTKQTLMSAAPMDLAVTEMEASKWLAAAPPGLLAMQAAVFEKIFLEADPNAGKKRLLPLCGGLPSAKATILDQAAVAFLATAVPSDFRKNWRFLFSSVVHGESFSKMLGSAVWQGPTIILVQDSGGHVFGGFAVASWNVGPKFVGDNRCFLFSLRPKMAIYPTSGYNEHFQYLNVQQQTMPNGLGMGGQLDYFGLYLDANYGKGFCSESCTTYHSPMMSTSKQFDVSHVEVWAIGPPPPTPEELGERSSVLDRDNEAKAILAMVGKEQKSEGLREPDES</sequence>
<comment type="caution">
    <text evidence="12">The sequence shown here is derived from an EMBL/GenBank/DDBJ whole genome shotgun (WGS) entry which is preliminary data.</text>
</comment>
<evidence type="ECO:0000313" key="12">
    <source>
        <dbReference type="EMBL" id="CAB3361115.1"/>
    </source>
</evidence>
<comment type="subcellular location">
    <subcellularLocation>
        <location evidence="3">Cytoplasm</location>
    </subcellularLocation>
    <subcellularLocation>
        <location evidence="2">Lysosome</location>
    </subcellularLocation>
    <subcellularLocation>
        <location evidence="1">Membrane</location>
    </subcellularLocation>
</comment>
<keyword evidence="13" id="KW-1185">Reference proteome</keyword>
<evidence type="ECO:0000256" key="6">
    <source>
        <dbReference type="ARBA" id="ARBA00023228"/>
    </source>
</evidence>
<reference evidence="12 13" key="1">
    <citation type="submission" date="2020-04" db="EMBL/GenBank/DDBJ databases">
        <authorList>
            <person name="Alioto T."/>
            <person name="Alioto T."/>
            <person name="Gomez Garrido J."/>
        </authorList>
    </citation>
    <scope>NUCLEOTIDE SEQUENCE [LARGE SCALE GENOMIC DNA]</scope>
</reference>
<dbReference type="EMBL" id="CADEPI010000005">
    <property type="protein sequence ID" value="CAB3361115.1"/>
    <property type="molecule type" value="Genomic_DNA"/>
</dbReference>
<keyword evidence="5" id="KW-0472">Membrane</keyword>
<feature type="compositionally biased region" description="Basic and acidic residues" evidence="10">
    <location>
        <begin position="9"/>
        <end position="28"/>
    </location>
</feature>
<dbReference type="OrthoDB" id="289228at2759"/>
<dbReference type="GO" id="GO:0005764">
    <property type="term" value="C:lysosome"/>
    <property type="evidence" value="ECO:0007669"/>
    <property type="project" value="UniProtKB-SubCell"/>
</dbReference>
<dbReference type="GO" id="GO:0005634">
    <property type="term" value="C:nucleus"/>
    <property type="evidence" value="ECO:0007669"/>
    <property type="project" value="TreeGrafter"/>
</dbReference>
<gene>
    <name evidence="12" type="ORF">CLODIP_2_CD11413</name>
</gene>
<evidence type="ECO:0000256" key="2">
    <source>
        <dbReference type="ARBA" id="ARBA00004371"/>
    </source>
</evidence>
<feature type="region of interest" description="Disordered" evidence="10">
    <location>
        <begin position="1"/>
        <end position="34"/>
    </location>
</feature>
<keyword evidence="6" id="KW-0458">Lysosome</keyword>
<evidence type="ECO:0000256" key="3">
    <source>
        <dbReference type="ARBA" id="ARBA00004496"/>
    </source>
</evidence>
<evidence type="ECO:0000256" key="7">
    <source>
        <dbReference type="ARBA" id="ARBA00039594"/>
    </source>
</evidence>
<dbReference type="Pfam" id="PF07534">
    <property type="entry name" value="TLD"/>
    <property type="match status" value="1"/>
</dbReference>
<evidence type="ECO:0000259" key="11">
    <source>
        <dbReference type="PROSITE" id="PS51886"/>
    </source>
</evidence>
<evidence type="ECO:0000313" key="13">
    <source>
        <dbReference type="Proteomes" id="UP000494165"/>
    </source>
</evidence>
<evidence type="ECO:0000256" key="4">
    <source>
        <dbReference type="ARBA" id="ARBA00022490"/>
    </source>
</evidence>
<protein>
    <recommendedName>
        <fullName evidence="7">MTOR-associated protein MEAK7</fullName>
    </recommendedName>
    <alternativeName>
        <fullName evidence="9">TBC/LysM-associated domain-containing protein 1</fullName>
    </alternativeName>
    <alternativeName>
        <fullName evidence="8">TLD domain-containing protein 1</fullName>
    </alternativeName>
</protein>
<name>A0A8S1C5P9_9INSE</name>
<proteinExistence type="predicted"/>
<organism evidence="12 13">
    <name type="scientific">Cloeon dipterum</name>
    <dbReference type="NCBI Taxonomy" id="197152"/>
    <lineage>
        <taxon>Eukaryota</taxon>
        <taxon>Metazoa</taxon>
        <taxon>Ecdysozoa</taxon>
        <taxon>Arthropoda</taxon>
        <taxon>Hexapoda</taxon>
        <taxon>Insecta</taxon>
        <taxon>Pterygota</taxon>
        <taxon>Palaeoptera</taxon>
        <taxon>Ephemeroptera</taxon>
        <taxon>Pisciforma</taxon>
        <taxon>Baetidae</taxon>
        <taxon>Cloeon</taxon>
    </lineage>
</organism>
<dbReference type="SMART" id="SM00584">
    <property type="entry name" value="TLDc"/>
    <property type="match status" value="1"/>
</dbReference>
<dbReference type="AlphaFoldDB" id="A0A8S1C5P9"/>
<keyword evidence="4" id="KW-0963">Cytoplasm</keyword>
<feature type="domain" description="TLDc" evidence="11">
    <location>
        <begin position="219"/>
        <end position="385"/>
    </location>
</feature>
<accession>A0A8S1C5P9</accession>